<dbReference type="Gramene" id="QL10p017723:mrna">
    <property type="protein sequence ID" value="QL10p017723:mrna"/>
    <property type="gene ID" value="QL10p017723"/>
</dbReference>
<dbReference type="OMA" id="IWWWMRV"/>
<feature type="region of interest" description="Disordered" evidence="1">
    <location>
        <begin position="44"/>
        <end position="117"/>
    </location>
</feature>
<evidence type="ECO:0000313" key="3">
    <source>
        <dbReference type="EnsemblPlants" id="QL10p017723:mrna"/>
    </source>
</evidence>
<dbReference type="EnsemblPlants" id="QL10p017723:mrna">
    <property type="protein sequence ID" value="QL10p017723:mrna"/>
    <property type="gene ID" value="QL10p017723"/>
</dbReference>
<feature type="compositionally biased region" description="Low complexity" evidence="1">
    <location>
        <begin position="62"/>
        <end position="103"/>
    </location>
</feature>
<evidence type="ECO:0000313" key="4">
    <source>
        <dbReference type="Proteomes" id="UP000594261"/>
    </source>
</evidence>
<feature type="transmembrane region" description="Helical" evidence="2">
    <location>
        <begin position="152"/>
        <end position="172"/>
    </location>
</feature>
<dbReference type="Proteomes" id="UP000594261">
    <property type="component" value="Chromosome 10"/>
</dbReference>
<dbReference type="FunCoup" id="A0A7N2MPJ9">
    <property type="interactions" value="12"/>
</dbReference>
<protein>
    <submittedName>
        <fullName evidence="3">Uncharacterized protein</fullName>
    </submittedName>
</protein>
<keyword evidence="2" id="KW-1133">Transmembrane helix</keyword>
<keyword evidence="2" id="KW-0472">Membrane</keyword>
<dbReference type="EMBL" id="LRBV02000010">
    <property type="status" value="NOT_ANNOTATED_CDS"/>
    <property type="molecule type" value="Genomic_DNA"/>
</dbReference>
<evidence type="ECO:0000256" key="2">
    <source>
        <dbReference type="SAM" id="Phobius"/>
    </source>
</evidence>
<evidence type="ECO:0000256" key="1">
    <source>
        <dbReference type="SAM" id="MobiDB-lite"/>
    </source>
</evidence>
<reference evidence="3" key="2">
    <citation type="submission" date="2021-01" db="UniProtKB">
        <authorList>
            <consortium name="EnsemblPlants"/>
        </authorList>
    </citation>
    <scope>IDENTIFICATION</scope>
</reference>
<keyword evidence="4" id="KW-1185">Reference proteome</keyword>
<dbReference type="InParanoid" id="A0A7N2MPJ9"/>
<name>A0A7N2MPJ9_QUELO</name>
<dbReference type="AlphaFoldDB" id="A0A7N2MPJ9"/>
<dbReference type="PANTHER" id="PTHR37206">
    <property type="entry name" value="TRANSMEMBRANE PROTEIN"/>
    <property type="match status" value="1"/>
</dbReference>
<keyword evidence="2" id="KW-0812">Transmembrane</keyword>
<proteinExistence type="predicted"/>
<sequence>MADDGLVLVREYPKECEQNHSLKKIQLKEWSMVVIRDSPTHDDCSIFPPINHENLPISEQHPLSPSSSSSSSSSPSSSSPLPNPFSSSSSLSSSPSDSTASDPQPAPPPSSNSQVKRAGEMTRWIGVGLEVIRCKVFALVSSFRNYDAIKGAFWPFSPVAAAAAAAVFWMLFMQARQRRRRMESKGRLMQAIKEKDEKITQLLHQIAQMNEVLVARHRDLTSKMSNSCVISKYHCLFKWKNIRIDYSTLMKPQFELCKLHGFWSM</sequence>
<dbReference type="PANTHER" id="PTHR37206:SF1">
    <property type="entry name" value="TRANSMEMBRANE PROTEIN"/>
    <property type="match status" value="1"/>
</dbReference>
<organism evidence="3 4">
    <name type="scientific">Quercus lobata</name>
    <name type="common">Valley oak</name>
    <dbReference type="NCBI Taxonomy" id="97700"/>
    <lineage>
        <taxon>Eukaryota</taxon>
        <taxon>Viridiplantae</taxon>
        <taxon>Streptophyta</taxon>
        <taxon>Embryophyta</taxon>
        <taxon>Tracheophyta</taxon>
        <taxon>Spermatophyta</taxon>
        <taxon>Magnoliopsida</taxon>
        <taxon>eudicotyledons</taxon>
        <taxon>Gunneridae</taxon>
        <taxon>Pentapetalae</taxon>
        <taxon>rosids</taxon>
        <taxon>fabids</taxon>
        <taxon>Fagales</taxon>
        <taxon>Fagaceae</taxon>
        <taxon>Quercus</taxon>
    </lineage>
</organism>
<reference evidence="3 4" key="1">
    <citation type="journal article" date="2016" name="G3 (Bethesda)">
        <title>First Draft Assembly and Annotation of the Genome of a California Endemic Oak Quercus lobata Nee (Fagaceae).</title>
        <authorList>
            <person name="Sork V.L."/>
            <person name="Fitz-Gibbon S.T."/>
            <person name="Puiu D."/>
            <person name="Crepeau M."/>
            <person name="Gugger P.F."/>
            <person name="Sherman R."/>
            <person name="Stevens K."/>
            <person name="Langley C.H."/>
            <person name="Pellegrini M."/>
            <person name="Salzberg S.L."/>
        </authorList>
    </citation>
    <scope>NUCLEOTIDE SEQUENCE [LARGE SCALE GENOMIC DNA]</scope>
    <source>
        <strain evidence="3 4">cv. SW786</strain>
    </source>
</reference>
<accession>A0A7N2MPJ9</accession>